<proteinExistence type="predicted"/>
<evidence type="ECO:0000313" key="2">
    <source>
        <dbReference type="EMBL" id="ATY66828.1"/>
    </source>
</evidence>
<dbReference type="SUPFAM" id="SSF54506">
    <property type="entry name" value="Diaminopimelate epimerase-like"/>
    <property type="match status" value="1"/>
</dbReference>
<dbReference type="OrthoDB" id="75169at2759"/>
<dbReference type="EMBL" id="CP023327">
    <property type="protein sequence ID" value="ATY66828.1"/>
    <property type="molecule type" value="Genomic_DNA"/>
</dbReference>
<organism evidence="2 3">
    <name type="scientific">Cordyceps militaris</name>
    <name type="common">Caterpillar fungus</name>
    <name type="synonym">Clavaria militaris</name>
    <dbReference type="NCBI Taxonomy" id="73501"/>
    <lineage>
        <taxon>Eukaryota</taxon>
        <taxon>Fungi</taxon>
        <taxon>Dikarya</taxon>
        <taxon>Ascomycota</taxon>
        <taxon>Pezizomycotina</taxon>
        <taxon>Sordariomycetes</taxon>
        <taxon>Hypocreomycetidae</taxon>
        <taxon>Hypocreales</taxon>
        <taxon>Cordycipitaceae</taxon>
        <taxon>Cordyceps</taxon>
    </lineage>
</organism>
<evidence type="ECO:0000256" key="1">
    <source>
        <dbReference type="PIRSR" id="PIRSR016184-1"/>
    </source>
</evidence>
<accession>A0A2H4SUQ5</accession>
<dbReference type="PIRSF" id="PIRSF016184">
    <property type="entry name" value="PhzC_PhzF"/>
    <property type="match status" value="1"/>
</dbReference>
<dbReference type="Pfam" id="PF02567">
    <property type="entry name" value="PhzC-PhzF"/>
    <property type="match status" value="1"/>
</dbReference>
<dbReference type="GO" id="GO:0016853">
    <property type="term" value="F:isomerase activity"/>
    <property type="evidence" value="ECO:0007669"/>
    <property type="project" value="TreeGrafter"/>
</dbReference>
<reference evidence="2 3" key="1">
    <citation type="journal article" date="2017" name="BMC Genomics">
        <title>Chromosome level assembly and secondary metabolite potential of the parasitic fungus Cordyceps militaris.</title>
        <authorList>
            <person name="Kramer G.J."/>
            <person name="Nodwell J.R."/>
        </authorList>
    </citation>
    <scope>NUCLEOTIDE SEQUENCE [LARGE SCALE GENOMIC DNA]</scope>
    <source>
        <strain evidence="2 3">ATCC 34164</strain>
    </source>
</reference>
<dbReference type="InterPro" id="IPR003719">
    <property type="entry name" value="Phenazine_PhzF-like"/>
</dbReference>
<dbReference type="VEuPathDB" id="FungiDB:A9K55_000576"/>
<dbReference type="VEuPathDB" id="FungiDB:CCM_04490"/>
<name>A0A2H4SUQ5_CORMI</name>
<dbReference type="NCBIfam" id="TIGR00654">
    <property type="entry name" value="PhzF_family"/>
    <property type="match status" value="1"/>
</dbReference>
<dbReference type="PANTHER" id="PTHR13774:SF32">
    <property type="entry name" value="ANTISENSE-ENHANCING SEQUENCE 1"/>
    <property type="match status" value="1"/>
</dbReference>
<dbReference type="AlphaFoldDB" id="A0A2H4SUQ5"/>
<evidence type="ECO:0000313" key="3">
    <source>
        <dbReference type="Proteomes" id="UP000323067"/>
    </source>
</evidence>
<dbReference type="Gene3D" id="3.10.310.10">
    <property type="entry name" value="Diaminopimelate Epimerase, Chain A, domain 1"/>
    <property type="match status" value="2"/>
</dbReference>
<sequence>MDENPSYPPPLPLTSHRWTTIVAQNTMELPFETYDVFTDTPYRGNPLAVVTIPATLPAPPTQAQKQAVAREFNLSETIFIHEPSSPSSARHVDIFVTNAEIPFAGHPTIGAAVSLLGGGAGVDTLVTKAGPIPVASTGGGGGARATIPHNVHLHAKRLRDLSSPAHLEGLSDVPAVRAAELDAPVYSIVRGMSFILIELPSLAVLAQATESRFTGPVAELLDDGWRSGLCCRFYYVRTGGGDDDGTEVVTLRTRMIDALCEDPATGSASAALCCYLGAASGGQKASRRRYELTQGVEMGRESNIVVHVTMKGNTIDEVHLSGKAVKVMKGTLII</sequence>
<dbReference type="Proteomes" id="UP000323067">
    <property type="component" value="Chromosome ii"/>
</dbReference>
<dbReference type="PANTHER" id="PTHR13774">
    <property type="entry name" value="PHENAZINE BIOSYNTHESIS PROTEIN"/>
    <property type="match status" value="1"/>
</dbReference>
<dbReference type="GO" id="GO:0005737">
    <property type="term" value="C:cytoplasm"/>
    <property type="evidence" value="ECO:0007669"/>
    <property type="project" value="TreeGrafter"/>
</dbReference>
<protein>
    <submittedName>
        <fullName evidence="2">Phenazine biosynthesis</fullName>
    </submittedName>
</protein>
<feature type="active site" evidence="1">
    <location>
        <position position="76"/>
    </location>
</feature>
<gene>
    <name evidence="2" type="ORF">A9K55_000576</name>
</gene>